<name>A0A6A6G0B6_9PEZI</name>
<comment type="subcellular location">
    <subcellularLocation>
        <location evidence="1">Membrane</location>
        <topology evidence="1">Multi-pass membrane protein</topology>
    </subcellularLocation>
</comment>
<dbReference type="PIRSF" id="PIRSF006060">
    <property type="entry name" value="AA_transporter"/>
    <property type="match status" value="1"/>
</dbReference>
<dbReference type="GO" id="GO:0022857">
    <property type="term" value="F:transmembrane transporter activity"/>
    <property type="evidence" value="ECO:0007669"/>
    <property type="project" value="InterPro"/>
</dbReference>
<reference evidence="8" key="1">
    <citation type="journal article" date="2020" name="Stud. Mycol.">
        <title>101 Dothideomycetes genomes: A test case for predicting lifestyles and emergence of pathogens.</title>
        <authorList>
            <person name="Haridas S."/>
            <person name="Albert R."/>
            <person name="Binder M."/>
            <person name="Bloem J."/>
            <person name="LaButti K."/>
            <person name="Salamov A."/>
            <person name="Andreopoulos B."/>
            <person name="Baker S."/>
            <person name="Barry K."/>
            <person name="Bills G."/>
            <person name="Bluhm B."/>
            <person name="Cannon C."/>
            <person name="Castanera R."/>
            <person name="Culley D."/>
            <person name="Daum C."/>
            <person name="Ezra D."/>
            <person name="Gonzalez J."/>
            <person name="Henrissat B."/>
            <person name="Kuo A."/>
            <person name="Liang C."/>
            <person name="Lipzen A."/>
            <person name="Lutzoni F."/>
            <person name="Magnuson J."/>
            <person name="Mondo S."/>
            <person name="Nolan M."/>
            <person name="Ohm R."/>
            <person name="Pangilinan J."/>
            <person name="Park H.-J."/>
            <person name="Ramirez L."/>
            <person name="Alfaro M."/>
            <person name="Sun H."/>
            <person name="Tritt A."/>
            <person name="Yoshinaga Y."/>
            <person name="Zwiers L.-H."/>
            <person name="Turgeon B."/>
            <person name="Goodwin S."/>
            <person name="Spatafora J."/>
            <person name="Crous P."/>
            <person name="Grigoriev I."/>
        </authorList>
    </citation>
    <scope>NUCLEOTIDE SEQUENCE [LARGE SCALE GENOMIC DNA]</scope>
    <source>
        <strain evidence="8">CECT 20119</strain>
    </source>
</reference>
<evidence type="ECO:0000256" key="4">
    <source>
        <dbReference type="ARBA" id="ARBA00022989"/>
    </source>
</evidence>
<dbReference type="AlphaFoldDB" id="A0A6A6G0B6"/>
<feature type="transmembrane region" description="Helical" evidence="6">
    <location>
        <begin position="397"/>
        <end position="417"/>
    </location>
</feature>
<keyword evidence="3 6" id="KW-0812">Transmembrane</keyword>
<proteinExistence type="predicted"/>
<feature type="transmembrane region" description="Helical" evidence="6">
    <location>
        <begin position="296"/>
        <end position="321"/>
    </location>
</feature>
<protein>
    <submittedName>
        <fullName evidence="7">Amino acid transporter</fullName>
    </submittedName>
</protein>
<gene>
    <name evidence="7" type="ORF">BDZ85DRAFT_322784</name>
</gene>
<dbReference type="Proteomes" id="UP000799538">
    <property type="component" value="Unassembled WGS sequence"/>
</dbReference>
<accession>A0A6A6G0B6</accession>
<sequence length="543" mass="59474">MSSLDKSHGAGAFVNEARSPTDDGTFDGIHTAVSAYDKRDMHRMGKKQEFRRNFKIISTVGFTTCVMGTWEILLTSNTQGLTAGGLPGLFWSLVWCYVGQTFVVLSLAEMASMAPARSTLTAGGQYHWVSEFAPARFQRSLSYLSGWLSTISWQSIVTIDCFLVGGIVQALIVLNNETFVAERWQVTLLTMASVIILSLFNIFGAKHLPLAEGIFALLHVFAFVPVIAVLWVLCPTKQTAAAVFTEFTDNGAGWPNMGATVLVGQVSSMFVVLGSDSVAHMSEEVLDAGVIVPKSMVWAFFLNIPFTFLLLVTYLFCIGNIEEALTSTTGYPFVYVFQNAIGSVSGTTGMVIVVEILLLMITASVIASASRQTFAFARDNGMPGSTWLAKVHPGLKIPVNSIIFTIVFTVLLSLINIGSTTAFNALLSLAVSALMATYVLSIGCVTLRRLRGEPLPAARWSLGRYGLAVNVTSLLYAFWCFFWSFWPNAYQVTQVNFNWASVIFVGFMIICFAAYWLGARRKYEGPVAKVVDVDSLHEEREMK</sequence>
<feature type="transmembrane region" description="Helical" evidence="6">
    <location>
        <begin position="341"/>
        <end position="366"/>
    </location>
</feature>
<feature type="transmembrane region" description="Helical" evidence="6">
    <location>
        <begin position="184"/>
        <end position="203"/>
    </location>
</feature>
<dbReference type="PANTHER" id="PTHR45649">
    <property type="entry name" value="AMINO-ACID PERMEASE BAT1"/>
    <property type="match status" value="1"/>
</dbReference>
<keyword evidence="8" id="KW-1185">Reference proteome</keyword>
<dbReference type="PANTHER" id="PTHR45649:SF4">
    <property type="entry name" value="TRANSPORTER, PUTATIVE (EUROFUNG)-RELATED"/>
    <property type="match status" value="1"/>
</dbReference>
<dbReference type="Pfam" id="PF13520">
    <property type="entry name" value="AA_permease_2"/>
    <property type="match status" value="1"/>
</dbReference>
<keyword evidence="2" id="KW-0813">Transport</keyword>
<dbReference type="InterPro" id="IPR002293">
    <property type="entry name" value="AA/rel_permease1"/>
</dbReference>
<keyword evidence="4 6" id="KW-1133">Transmembrane helix</keyword>
<feature type="transmembrane region" description="Helical" evidence="6">
    <location>
        <begin position="56"/>
        <end position="76"/>
    </location>
</feature>
<keyword evidence="5 6" id="KW-0472">Membrane</keyword>
<dbReference type="OrthoDB" id="3257095at2759"/>
<evidence type="ECO:0000256" key="2">
    <source>
        <dbReference type="ARBA" id="ARBA00022448"/>
    </source>
</evidence>
<evidence type="ECO:0000256" key="5">
    <source>
        <dbReference type="ARBA" id="ARBA00023136"/>
    </source>
</evidence>
<dbReference type="Gene3D" id="1.20.1740.10">
    <property type="entry name" value="Amino acid/polyamine transporter I"/>
    <property type="match status" value="1"/>
</dbReference>
<dbReference type="EMBL" id="ML992525">
    <property type="protein sequence ID" value="KAF2218910.1"/>
    <property type="molecule type" value="Genomic_DNA"/>
</dbReference>
<evidence type="ECO:0000256" key="3">
    <source>
        <dbReference type="ARBA" id="ARBA00022692"/>
    </source>
</evidence>
<evidence type="ECO:0000313" key="7">
    <source>
        <dbReference type="EMBL" id="KAF2218910.1"/>
    </source>
</evidence>
<feature type="transmembrane region" description="Helical" evidence="6">
    <location>
        <begin position="88"/>
        <end position="108"/>
    </location>
</feature>
<evidence type="ECO:0000313" key="8">
    <source>
        <dbReference type="Proteomes" id="UP000799538"/>
    </source>
</evidence>
<feature type="transmembrane region" description="Helical" evidence="6">
    <location>
        <begin position="215"/>
        <end position="233"/>
    </location>
</feature>
<feature type="transmembrane region" description="Helical" evidence="6">
    <location>
        <begin position="253"/>
        <end position="275"/>
    </location>
</feature>
<feature type="transmembrane region" description="Helical" evidence="6">
    <location>
        <begin position="423"/>
        <end position="447"/>
    </location>
</feature>
<organism evidence="7 8">
    <name type="scientific">Elsinoe ampelina</name>
    <dbReference type="NCBI Taxonomy" id="302913"/>
    <lineage>
        <taxon>Eukaryota</taxon>
        <taxon>Fungi</taxon>
        <taxon>Dikarya</taxon>
        <taxon>Ascomycota</taxon>
        <taxon>Pezizomycotina</taxon>
        <taxon>Dothideomycetes</taxon>
        <taxon>Dothideomycetidae</taxon>
        <taxon>Myriangiales</taxon>
        <taxon>Elsinoaceae</taxon>
        <taxon>Elsinoe</taxon>
    </lineage>
</organism>
<feature type="transmembrane region" description="Helical" evidence="6">
    <location>
        <begin position="467"/>
        <end position="486"/>
    </location>
</feature>
<evidence type="ECO:0000256" key="6">
    <source>
        <dbReference type="SAM" id="Phobius"/>
    </source>
</evidence>
<feature type="transmembrane region" description="Helical" evidence="6">
    <location>
        <begin position="146"/>
        <end position="172"/>
    </location>
</feature>
<evidence type="ECO:0000256" key="1">
    <source>
        <dbReference type="ARBA" id="ARBA00004141"/>
    </source>
</evidence>
<feature type="transmembrane region" description="Helical" evidence="6">
    <location>
        <begin position="498"/>
        <end position="517"/>
    </location>
</feature>
<dbReference type="GO" id="GO:0016020">
    <property type="term" value="C:membrane"/>
    <property type="evidence" value="ECO:0007669"/>
    <property type="project" value="UniProtKB-SubCell"/>
</dbReference>